<evidence type="ECO:0000256" key="7">
    <source>
        <dbReference type="SAM" id="MobiDB-lite"/>
    </source>
</evidence>
<dbReference type="SMART" id="SM00343">
    <property type="entry name" value="ZnF_C2HC"/>
    <property type="match status" value="2"/>
</dbReference>
<dbReference type="PROSITE" id="PS50158">
    <property type="entry name" value="ZF_CCHC"/>
    <property type="match status" value="2"/>
</dbReference>
<keyword evidence="6" id="KW-0863">Zinc-finger</keyword>
<dbReference type="Gene3D" id="2.40.70.10">
    <property type="entry name" value="Acid Proteases"/>
    <property type="match status" value="1"/>
</dbReference>
<feature type="domain" description="CCHC-type" evidence="8">
    <location>
        <begin position="136"/>
        <end position="150"/>
    </location>
</feature>
<dbReference type="Pfam" id="PF00098">
    <property type="entry name" value="zf-CCHC"/>
    <property type="match status" value="2"/>
</dbReference>
<dbReference type="Pfam" id="PF00078">
    <property type="entry name" value="RVT_1"/>
    <property type="match status" value="1"/>
</dbReference>
<dbReference type="Pfam" id="PF17921">
    <property type="entry name" value="Integrase_H2C2"/>
    <property type="match status" value="1"/>
</dbReference>
<dbReference type="SUPFAM" id="SSF57756">
    <property type="entry name" value="Retrovirus zinc finger-like domains"/>
    <property type="match status" value="1"/>
</dbReference>
<dbReference type="FunFam" id="1.10.340.70:FF:000001">
    <property type="entry name" value="Retrovirus-related Pol polyprotein from transposon gypsy-like Protein"/>
    <property type="match status" value="1"/>
</dbReference>
<keyword evidence="6" id="KW-0862">Zinc</keyword>
<dbReference type="InterPro" id="IPR050951">
    <property type="entry name" value="Retrovirus_Pol_polyprotein"/>
</dbReference>
<dbReference type="InterPro" id="IPR041588">
    <property type="entry name" value="Integrase_H2C2"/>
</dbReference>
<dbReference type="PANTHER" id="PTHR37984">
    <property type="entry name" value="PROTEIN CBG26694"/>
    <property type="match status" value="1"/>
</dbReference>
<evidence type="ECO:0000313" key="11">
    <source>
        <dbReference type="Proteomes" id="UP001168821"/>
    </source>
</evidence>
<feature type="domain" description="Reverse transcriptase" evidence="9">
    <location>
        <begin position="386"/>
        <end position="566"/>
    </location>
</feature>
<dbReference type="GO" id="GO:0003964">
    <property type="term" value="F:RNA-directed DNA polymerase activity"/>
    <property type="evidence" value="ECO:0007669"/>
    <property type="project" value="UniProtKB-EC"/>
</dbReference>
<evidence type="ECO:0000256" key="6">
    <source>
        <dbReference type="PROSITE-ProRule" id="PRU00047"/>
    </source>
</evidence>
<organism evidence="10 11">
    <name type="scientific">Zophobas morio</name>
    <dbReference type="NCBI Taxonomy" id="2755281"/>
    <lineage>
        <taxon>Eukaryota</taxon>
        <taxon>Metazoa</taxon>
        <taxon>Ecdysozoa</taxon>
        <taxon>Arthropoda</taxon>
        <taxon>Hexapoda</taxon>
        <taxon>Insecta</taxon>
        <taxon>Pterygota</taxon>
        <taxon>Neoptera</taxon>
        <taxon>Endopterygota</taxon>
        <taxon>Coleoptera</taxon>
        <taxon>Polyphaga</taxon>
        <taxon>Cucujiformia</taxon>
        <taxon>Tenebrionidae</taxon>
        <taxon>Zophobas</taxon>
    </lineage>
</organism>
<dbReference type="PROSITE" id="PS50878">
    <property type="entry name" value="RT_POL"/>
    <property type="match status" value="1"/>
</dbReference>
<evidence type="ECO:0000256" key="3">
    <source>
        <dbReference type="ARBA" id="ARBA00022695"/>
    </source>
</evidence>
<dbReference type="GO" id="GO:0008270">
    <property type="term" value="F:zinc ion binding"/>
    <property type="evidence" value="ECO:0007669"/>
    <property type="project" value="UniProtKB-KW"/>
</dbReference>
<keyword evidence="4" id="KW-0540">Nuclease</keyword>
<evidence type="ECO:0000256" key="1">
    <source>
        <dbReference type="ARBA" id="ARBA00012493"/>
    </source>
</evidence>
<accession>A0AA38HXW4</accession>
<sequence length="800" mass="92341">MKKEECLLEYLLKMRELASKGQIEEESVIEYVIQGINDDPEHKFLLYEAKTYVDLKKKIEVYEKIRKTRTPSTQSVGQRFRKHNENKGTYSPGSVGAKGSSKTPPNQNIIRRCYNCNGVGHFASNCPIPVREKGSCYNCGAKEHQKRNCPGKKKEDNTTNVISTETQDPYMVNVKINVKDDCQTECSYNLNSLIYTGSPISVVKVRYVTENNFNEGLNPNLNFVGVNGSKLDILGIFNTEVFVNETVLPIKFYVVHNSTMSFNAILGRDFLNTKGFTFTLGDHLKIISNEFEKVNNFDEILNVDFKVGEEIKSNKEVQINPCLDYDKKVEVLEVYDNFYLCNDSPKIDCNYEMNICVKNDQPISFRPRRLSFSEKEKLQNMLDDLLERGIIRPSSSDYCSPIVLVRKKTGDLRLCVDYRELNKITIKDNFPTPLIEDNLDRLRNKRYFTTLDLKDGFHHVRVAESSIKFTSFITPLGQFEYLRMPFGLTNAPRVFNRFINLVFNKLIRANKIILYLDDILIATNSYEEHLDILKEVFGAASQHNLLFRIDKCAFLMFEISYLGYLVNNDGIRPDPKNVEAILQYPIPTNAKEVVKWALFLQNYDYELQHRPGTRMIHVDALSRANNILVLEENTLEQNLAVSQNLDSSIQKVKSELEIRESTKFELRNGPVYRKSKRKLLFYVPSLMESQILTMCHDNFGHVGVDKTMEYLKRSYWFPSIKEKVKNHVRNCLKCITFSPIGGAVPSELHNIPKGNKPFVTIHIDHYGPLEKTSTGKRYIFEIIDCFTKFVKLCSQEHQNL</sequence>
<dbReference type="GO" id="GO:0003676">
    <property type="term" value="F:nucleic acid binding"/>
    <property type="evidence" value="ECO:0007669"/>
    <property type="project" value="InterPro"/>
</dbReference>
<dbReference type="SUPFAM" id="SSF50630">
    <property type="entry name" value="Acid proteases"/>
    <property type="match status" value="1"/>
</dbReference>
<keyword evidence="5" id="KW-0255">Endonuclease</keyword>
<dbReference type="GO" id="GO:0004519">
    <property type="term" value="F:endonuclease activity"/>
    <property type="evidence" value="ECO:0007669"/>
    <property type="project" value="UniProtKB-KW"/>
</dbReference>
<dbReference type="EC" id="2.7.7.49" evidence="1"/>
<dbReference type="SUPFAM" id="SSF56672">
    <property type="entry name" value="DNA/RNA polymerases"/>
    <property type="match status" value="1"/>
</dbReference>
<dbReference type="Gene3D" id="4.10.60.10">
    <property type="entry name" value="Zinc finger, CCHC-type"/>
    <property type="match status" value="1"/>
</dbReference>
<dbReference type="EMBL" id="JALNTZ010000008">
    <property type="protein sequence ID" value="KAJ3644172.1"/>
    <property type="molecule type" value="Genomic_DNA"/>
</dbReference>
<name>A0AA38HXW4_9CUCU</name>
<dbReference type="InterPro" id="IPR043502">
    <property type="entry name" value="DNA/RNA_pol_sf"/>
</dbReference>
<keyword evidence="2" id="KW-0808">Transferase</keyword>
<keyword evidence="5" id="KW-0378">Hydrolase</keyword>
<dbReference type="InterPro" id="IPR043128">
    <property type="entry name" value="Rev_trsase/Diguanyl_cyclase"/>
</dbReference>
<evidence type="ECO:0000259" key="9">
    <source>
        <dbReference type="PROSITE" id="PS50878"/>
    </source>
</evidence>
<keyword evidence="11" id="KW-1185">Reference proteome</keyword>
<dbReference type="AlphaFoldDB" id="A0AA38HXW4"/>
<dbReference type="InterPro" id="IPR021109">
    <property type="entry name" value="Peptidase_aspartic_dom_sf"/>
</dbReference>
<dbReference type="InterPro" id="IPR036397">
    <property type="entry name" value="RNaseH_sf"/>
</dbReference>
<dbReference type="Gene3D" id="3.10.10.10">
    <property type="entry name" value="HIV Type 1 Reverse Transcriptase, subunit A, domain 1"/>
    <property type="match status" value="1"/>
</dbReference>
<protein>
    <recommendedName>
        <fullName evidence="1">RNA-directed DNA polymerase</fullName>
        <ecNumber evidence="1">2.7.7.49</ecNumber>
    </recommendedName>
</protein>
<gene>
    <name evidence="10" type="ORF">Zmor_026844</name>
</gene>
<dbReference type="PANTHER" id="PTHR37984:SF5">
    <property type="entry name" value="PROTEIN NYNRIN-LIKE"/>
    <property type="match status" value="1"/>
</dbReference>
<dbReference type="Gene3D" id="1.10.340.70">
    <property type="match status" value="1"/>
</dbReference>
<dbReference type="CDD" id="cd00303">
    <property type="entry name" value="retropepsin_like"/>
    <property type="match status" value="1"/>
</dbReference>
<feature type="region of interest" description="Disordered" evidence="7">
    <location>
        <begin position="70"/>
        <end position="104"/>
    </location>
</feature>
<dbReference type="Gene3D" id="3.30.420.10">
    <property type="entry name" value="Ribonuclease H-like superfamily/Ribonuclease H"/>
    <property type="match status" value="1"/>
</dbReference>
<reference evidence="10" key="1">
    <citation type="journal article" date="2023" name="G3 (Bethesda)">
        <title>Whole genome assemblies of Zophobas morio and Tenebrio molitor.</title>
        <authorList>
            <person name="Kaur S."/>
            <person name="Stinson S.A."/>
            <person name="diCenzo G.C."/>
        </authorList>
    </citation>
    <scope>NUCLEOTIDE SEQUENCE</scope>
    <source>
        <strain evidence="10">QUZm001</strain>
    </source>
</reference>
<evidence type="ECO:0000256" key="5">
    <source>
        <dbReference type="ARBA" id="ARBA00022759"/>
    </source>
</evidence>
<dbReference type="Proteomes" id="UP001168821">
    <property type="component" value="Unassembled WGS sequence"/>
</dbReference>
<feature type="domain" description="CCHC-type" evidence="8">
    <location>
        <begin position="111"/>
        <end position="127"/>
    </location>
</feature>
<dbReference type="InterPro" id="IPR036875">
    <property type="entry name" value="Znf_CCHC_sf"/>
</dbReference>
<evidence type="ECO:0000259" key="8">
    <source>
        <dbReference type="PROSITE" id="PS50158"/>
    </source>
</evidence>
<evidence type="ECO:0000313" key="10">
    <source>
        <dbReference type="EMBL" id="KAJ3644172.1"/>
    </source>
</evidence>
<proteinExistence type="predicted"/>
<comment type="caution">
    <text evidence="10">The sequence shown here is derived from an EMBL/GenBank/DDBJ whole genome shotgun (WGS) entry which is preliminary data.</text>
</comment>
<dbReference type="InterPro" id="IPR001878">
    <property type="entry name" value="Znf_CCHC"/>
</dbReference>
<keyword evidence="3" id="KW-0548">Nucleotidyltransferase</keyword>
<evidence type="ECO:0000256" key="4">
    <source>
        <dbReference type="ARBA" id="ARBA00022722"/>
    </source>
</evidence>
<dbReference type="Gene3D" id="3.30.70.270">
    <property type="match status" value="1"/>
</dbReference>
<dbReference type="InterPro" id="IPR000477">
    <property type="entry name" value="RT_dom"/>
</dbReference>
<evidence type="ECO:0000256" key="2">
    <source>
        <dbReference type="ARBA" id="ARBA00022679"/>
    </source>
</evidence>
<dbReference type="CDD" id="cd01647">
    <property type="entry name" value="RT_LTR"/>
    <property type="match status" value="1"/>
</dbReference>
<keyword evidence="6" id="KW-0479">Metal-binding</keyword>